<dbReference type="EMBL" id="KV427657">
    <property type="protein sequence ID" value="KZT01967.1"/>
    <property type="molecule type" value="Genomic_DNA"/>
</dbReference>
<evidence type="ECO:0000313" key="1">
    <source>
        <dbReference type="EMBL" id="KZT01967.1"/>
    </source>
</evidence>
<gene>
    <name evidence="1" type="ORF">LAESUDRAFT_443862</name>
</gene>
<dbReference type="Gene3D" id="3.80.10.10">
    <property type="entry name" value="Ribonuclease Inhibitor"/>
    <property type="match status" value="1"/>
</dbReference>
<dbReference type="Gene3D" id="1.20.1280.50">
    <property type="match status" value="1"/>
</dbReference>
<dbReference type="GeneID" id="63819510"/>
<dbReference type="SUPFAM" id="SSF52047">
    <property type="entry name" value="RNI-like"/>
    <property type="match status" value="1"/>
</dbReference>
<proteinExistence type="predicted"/>
<dbReference type="Proteomes" id="UP000076871">
    <property type="component" value="Unassembled WGS sequence"/>
</dbReference>
<protein>
    <submittedName>
        <fullName evidence="1">Uncharacterized protein</fullName>
    </submittedName>
</protein>
<sequence length="624" mass="69419">MGEGQLLQHVMNAAMLSARSSRLLPTFQDQYIPPFNRLGTRDASATLRVLASTRVLENIFLVHRGCVCDSENLSGLSVFDHLHVQYIMIIHHHRVNAVAPSPPLASIGSSSDGEPGPFLPASSVLHHTPPTLPYSIADSHLYRSARLAWNSRRPINCIPIELLIHTFAHHRDTVGPLSWVLVSHVCHHWREVAISTPLLWTSVPVDKGPRVSDIWLQRSHDSPMDIVYRGRIKNVQIFADTIRPHIHRLRTLHLGTLSQPFAHAMMSMLPESTSVLEHLRLHVLPYVTTAGSTLDFSIDQFPGLRTLSLREVSLRSSLQMVYGLTEVDLSETLAGRPDSMEALLDILRRCSHLVSLTISERRSITGKTTDARLGPGTIVLPKLQRLTLLAHSFLIRTLLGSITAPAGSSLNIKCIAGNVSSPPISSIVPNDSARLPMLDNVRTLFLFIDSNIFKMQAWNAAMPSSNIQLSMEIECDPPVDMSYLFPAALCDLTQMFASSPVTGMHIYGDRRFMSERSWRESLLSLPSLESLEVGSRGEVASLFEALRNFNPQTTKSISPKLRKLSITGVDLDEGTIASIIATLEDRESKRRLDILALRGRNGSRQLDSYTAHLLSTKVRKFLYR</sequence>
<dbReference type="RefSeq" id="XP_040759707.1">
    <property type="nucleotide sequence ID" value="XM_040902479.1"/>
</dbReference>
<keyword evidence="2" id="KW-1185">Reference proteome</keyword>
<accession>A0A165C097</accession>
<evidence type="ECO:0000313" key="2">
    <source>
        <dbReference type="Proteomes" id="UP000076871"/>
    </source>
</evidence>
<dbReference type="STRING" id="1314785.A0A165C097"/>
<dbReference type="AlphaFoldDB" id="A0A165C097"/>
<dbReference type="InParanoid" id="A0A165C097"/>
<dbReference type="SUPFAM" id="SSF81383">
    <property type="entry name" value="F-box domain"/>
    <property type="match status" value="1"/>
</dbReference>
<organism evidence="1 2">
    <name type="scientific">Laetiporus sulphureus 93-53</name>
    <dbReference type="NCBI Taxonomy" id="1314785"/>
    <lineage>
        <taxon>Eukaryota</taxon>
        <taxon>Fungi</taxon>
        <taxon>Dikarya</taxon>
        <taxon>Basidiomycota</taxon>
        <taxon>Agaricomycotina</taxon>
        <taxon>Agaricomycetes</taxon>
        <taxon>Polyporales</taxon>
        <taxon>Laetiporus</taxon>
    </lineage>
</organism>
<dbReference type="InterPro" id="IPR032675">
    <property type="entry name" value="LRR_dom_sf"/>
</dbReference>
<dbReference type="InterPro" id="IPR036047">
    <property type="entry name" value="F-box-like_dom_sf"/>
</dbReference>
<name>A0A165C097_9APHY</name>
<reference evidence="1 2" key="1">
    <citation type="journal article" date="2016" name="Mol. Biol. Evol.">
        <title>Comparative Genomics of Early-Diverging Mushroom-Forming Fungi Provides Insights into the Origins of Lignocellulose Decay Capabilities.</title>
        <authorList>
            <person name="Nagy L.G."/>
            <person name="Riley R."/>
            <person name="Tritt A."/>
            <person name="Adam C."/>
            <person name="Daum C."/>
            <person name="Floudas D."/>
            <person name="Sun H."/>
            <person name="Yadav J.S."/>
            <person name="Pangilinan J."/>
            <person name="Larsson K.H."/>
            <person name="Matsuura K."/>
            <person name="Barry K."/>
            <person name="Labutti K."/>
            <person name="Kuo R."/>
            <person name="Ohm R.A."/>
            <person name="Bhattacharya S.S."/>
            <person name="Shirouzu T."/>
            <person name="Yoshinaga Y."/>
            <person name="Martin F.M."/>
            <person name="Grigoriev I.V."/>
            <person name="Hibbett D.S."/>
        </authorList>
    </citation>
    <scope>NUCLEOTIDE SEQUENCE [LARGE SCALE GENOMIC DNA]</scope>
    <source>
        <strain evidence="1 2">93-53</strain>
    </source>
</reference>
<dbReference type="OrthoDB" id="2800666at2759"/>